<dbReference type="PANTHER" id="PTHR43002">
    <property type="entry name" value="GLYCOGEN DEBRANCHING ENZYME"/>
    <property type="match status" value="1"/>
</dbReference>
<keyword evidence="18" id="KW-1185">Reference proteome</keyword>
<sequence>MSRSAPRPPYAVWSPHAERVELVLTDTAPGELRPGFAAQLATEEPVSWPVAASLDLTRDDDGWWAPASVALDEALAQLAPEHRTDPGYGYVIDGAGPFPDPRARRLPDTVHGPARRDTAGTEHRASAPTVPTDHTLRHAVIYELHLGTFTHDGTLDSAIERLDHLVRLGITHVELMPVNSFSGDHNWGYDGVGWFAVDESYGGPDAYRRFVAACHTRGLCVIQDVVYNHLGPDGNYLPAFGPYLSDATTGWGDGPDLHGEHSVTVRELILDNAALWLEEYGVDGLRLDAVHALMDTSDDDAARAPGTPRLLAQLAALADEITERTGVPRHLIAESDLNDPRLITPRPDGDGLHAQWSDDYHHAVHSAVTGEHHGYYRDFAPLAALEKTVAHGFFHHGTYSSFRGRDHGAPLPAETPNWRLVVSVQNHDQVGNRAAGDRPSAVLDAGQLGIEAALLLLGPYTPMLFMGEEWGATTPFAFFTAHRSPQLASAVSEGRRREFERMDWDADAVVDPQDPATFRASRLDWSQTENSTLLELYRRLIRLRADTPTLTEPDRSLTRCHVDEHSRYVMLDRWRSHDDELPHLSILLTLGEAPMPVPPDLHAEAELVLAHGPESFLDELPVISGLTVVPRHAVAVFRRPLD</sequence>
<dbReference type="RefSeq" id="WP_278158615.1">
    <property type="nucleotide sequence ID" value="NZ_CP121252.1"/>
</dbReference>
<evidence type="ECO:0000256" key="10">
    <source>
        <dbReference type="ARBA" id="ARBA00032057"/>
    </source>
</evidence>
<evidence type="ECO:0000256" key="12">
    <source>
        <dbReference type="ARBA" id="ARBA00034013"/>
    </source>
</evidence>
<keyword evidence="7 14" id="KW-0378">Hydrolase</keyword>
<evidence type="ECO:0000256" key="6">
    <source>
        <dbReference type="ARBA" id="ARBA00022490"/>
    </source>
</evidence>
<gene>
    <name evidence="17" type="primary">treZ</name>
    <name evidence="17" type="ORF">P8192_03780</name>
</gene>
<evidence type="ECO:0000259" key="16">
    <source>
        <dbReference type="SMART" id="SM00642"/>
    </source>
</evidence>
<dbReference type="EMBL" id="CP121252">
    <property type="protein sequence ID" value="WFP17246.1"/>
    <property type="molecule type" value="Genomic_DNA"/>
</dbReference>
<dbReference type="InterPro" id="IPR013783">
    <property type="entry name" value="Ig-like_fold"/>
</dbReference>
<evidence type="ECO:0000256" key="15">
    <source>
        <dbReference type="SAM" id="MobiDB-lite"/>
    </source>
</evidence>
<feature type="domain" description="Glycosyl hydrolase family 13 catalytic" evidence="16">
    <location>
        <begin position="143"/>
        <end position="495"/>
    </location>
</feature>
<keyword evidence="8" id="KW-0119">Carbohydrate metabolism</keyword>
<dbReference type="Gene3D" id="3.20.20.80">
    <property type="entry name" value="Glycosidases"/>
    <property type="match status" value="1"/>
</dbReference>
<evidence type="ECO:0000256" key="5">
    <source>
        <dbReference type="ARBA" id="ARBA00015938"/>
    </source>
</evidence>
<evidence type="ECO:0000256" key="2">
    <source>
        <dbReference type="ARBA" id="ARBA00005199"/>
    </source>
</evidence>
<protein>
    <recommendedName>
        <fullName evidence="5 13">Malto-oligosyltrehalose trehalohydrolase</fullName>
        <shortName evidence="14">MTHase</shortName>
        <ecNumber evidence="4 13">3.2.1.141</ecNumber>
    </recommendedName>
    <alternativeName>
        <fullName evidence="11 14">4-alpha-D-((1-&gt;4)-alpha-D-glucano)trehalose trehalohydrolase</fullName>
    </alternativeName>
    <alternativeName>
        <fullName evidence="10 14">Maltooligosyl trehalose trehalohydrolase</fullName>
    </alternativeName>
</protein>
<feature type="compositionally biased region" description="Basic and acidic residues" evidence="15">
    <location>
        <begin position="101"/>
        <end position="125"/>
    </location>
</feature>
<accession>A0ABY8H8K4</accession>
<dbReference type="SMART" id="SM00642">
    <property type="entry name" value="Aamy"/>
    <property type="match status" value="1"/>
</dbReference>
<evidence type="ECO:0000313" key="17">
    <source>
        <dbReference type="EMBL" id="WFP17246.1"/>
    </source>
</evidence>
<dbReference type="SUPFAM" id="SSF81296">
    <property type="entry name" value="E set domains"/>
    <property type="match status" value="1"/>
</dbReference>
<evidence type="ECO:0000256" key="11">
    <source>
        <dbReference type="ARBA" id="ARBA00033284"/>
    </source>
</evidence>
<evidence type="ECO:0000256" key="13">
    <source>
        <dbReference type="NCBIfam" id="TIGR02402"/>
    </source>
</evidence>
<dbReference type="CDD" id="cd11325">
    <property type="entry name" value="AmyAc_GTHase"/>
    <property type="match status" value="1"/>
</dbReference>
<dbReference type="InterPro" id="IPR014756">
    <property type="entry name" value="Ig_E-set"/>
</dbReference>
<dbReference type="Gene3D" id="1.10.10.760">
    <property type="entry name" value="E-set domains of sugar-utilizing enzymes"/>
    <property type="match status" value="1"/>
</dbReference>
<comment type="similarity">
    <text evidence="3 14">Belongs to the glycosyl hydrolase 13 family.</text>
</comment>
<dbReference type="PIRSF" id="PIRSF006337">
    <property type="entry name" value="Trehalose_TreZ"/>
    <property type="match status" value="1"/>
</dbReference>
<dbReference type="Pfam" id="PF00128">
    <property type="entry name" value="Alpha-amylase"/>
    <property type="match status" value="1"/>
</dbReference>
<evidence type="ECO:0000256" key="9">
    <source>
        <dbReference type="ARBA" id="ARBA00023295"/>
    </source>
</evidence>
<feature type="region of interest" description="Disordered" evidence="15">
    <location>
        <begin position="99"/>
        <end position="129"/>
    </location>
</feature>
<evidence type="ECO:0000313" key="18">
    <source>
        <dbReference type="Proteomes" id="UP001219037"/>
    </source>
</evidence>
<dbReference type="SUPFAM" id="SSF51445">
    <property type="entry name" value="(Trans)glycosidases"/>
    <property type="match status" value="1"/>
</dbReference>
<comment type="pathway">
    <text evidence="2 14">Glycan biosynthesis; trehalose biosynthesis.</text>
</comment>
<keyword evidence="6" id="KW-0963">Cytoplasm</keyword>
<reference evidence="17 18" key="1">
    <citation type="submission" date="2023-04" db="EMBL/GenBank/DDBJ databases">
        <title>Funneling lignin-derived compounds into biodiesel using alkali-halophilic Citricoccus sp. P2.</title>
        <authorList>
            <person name="Luo C.-B."/>
        </authorList>
    </citation>
    <scope>NUCLEOTIDE SEQUENCE [LARGE SCALE GENOMIC DNA]</scope>
    <source>
        <strain evidence="17 18">P2</strain>
    </source>
</reference>
<dbReference type="EC" id="3.2.1.141" evidence="4 13"/>
<organism evidence="17 18">
    <name type="scientific">Citricoccus muralis</name>
    <dbReference type="NCBI Taxonomy" id="169134"/>
    <lineage>
        <taxon>Bacteria</taxon>
        <taxon>Bacillati</taxon>
        <taxon>Actinomycetota</taxon>
        <taxon>Actinomycetes</taxon>
        <taxon>Micrococcales</taxon>
        <taxon>Micrococcaceae</taxon>
        <taxon>Citricoccus</taxon>
    </lineage>
</organism>
<evidence type="ECO:0000256" key="4">
    <source>
        <dbReference type="ARBA" id="ARBA00012268"/>
    </source>
</evidence>
<proteinExistence type="inferred from homology"/>
<dbReference type="InterPro" id="IPR006047">
    <property type="entry name" value="GH13_cat_dom"/>
</dbReference>
<dbReference type="InterPro" id="IPR044901">
    <property type="entry name" value="Trehalose_TreZ_E-set_sf"/>
</dbReference>
<evidence type="ECO:0000256" key="8">
    <source>
        <dbReference type="ARBA" id="ARBA00023277"/>
    </source>
</evidence>
<evidence type="ECO:0000256" key="1">
    <source>
        <dbReference type="ARBA" id="ARBA00004496"/>
    </source>
</evidence>
<comment type="catalytic activity">
    <reaction evidence="12 14">
        <text>hydrolysis of (1-&gt;4)-alpha-D-glucosidic linkage in 4-alpha-D-[(1-&gt;4)-alpha-D-glucanosyl]n trehalose to yield trehalose and (1-&gt;4)-alpha-D-glucan.</text>
        <dbReference type="EC" id="3.2.1.141"/>
    </reaction>
</comment>
<keyword evidence="9 14" id="KW-0326">Glycosidase</keyword>
<dbReference type="InterPro" id="IPR017853">
    <property type="entry name" value="GH"/>
</dbReference>
<comment type="subcellular location">
    <subcellularLocation>
        <location evidence="1">Cytoplasm</location>
    </subcellularLocation>
</comment>
<name>A0ABY8H8K4_9MICC</name>
<evidence type="ECO:0000256" key="3">
    <source>
        <dbReference type="ARBA" id="ARBA00008061"/>
    </source>
</evidence>
<evidence type="ECO:0000256" key="14">
    <source>
        <dbReference type="PIRNR" id="PIRNR006337"/>
    </source>
</evidence>
<dbReference type="NCBIfam" id="TIGR02402">
    <property type="entry name" value="trehalose_TreZ"/>
    <property type="match status" value="1"/>
</dbReference>
<evidence type="ECO:0000256" key="7">
    <source>
        <dbReference type="ARBA" id="ARBA00022801"/>
    </source>
</evidence>
<dbReference type="InterPro" id="IPR012768">
    <property type="entry name" value="Trehalose_TreZ"/>
</dbReference>
<dbReference type="Gene3D" id="2.60.40.10">
    <property type="entry name" value="Immunoglobulins"/>
    <property type="match status" value="1"/>
</dbReference>
<dbReference type="Proteomes" id="UP001219037">
    <property type="component" value="Chromosome"/>
</dbReference>